<accession>A0ABP6SK46</accession>
<keyword evidence="2" id="KW-1185">Reference proteome</keyword>
<name>A0ABP6SK46_9ACTN</name>
<proteinExistence type="predicted"/>
<reference evidence="2" key="1">
    <citation type="journal article" date="2019" name="Int. J. Syst. Evol. Microbiol.">
        <title>The Global Catalogue of Microorganisms (GCM) 10K type strain sequencing project: providing services to taxonomists for standard genome sequencing and annotation.</title>
        <authorList>
            <consortium name="The Broad Institute Genomics Platform"/>
            <consortium name="The Broad Institute Genome Sequencing Center for Infectious Disease"/>
            <person name="Wu L."/>
            <person name="Ma J."/>
        </authorList>
    </citation>
    <scope>NUCLEOTIDE SEQUENCE [LARGE SCALE GENOMIC DNA]</scope>
    <source>
        <strain evidence="2">JCM 9651</strain>
    </source>
</reference>
<comment type="caution">
    <text evidence="1">The sequence shown here is derived from an EMBL/GenBank/DDBJ whole genome shotgun (WGS) entry which is preliminary data.</text>
</comment>
<evidence type="ECO:0000313" key="2">
    <source>
        <dbReference type="Proteomes" id="UP001499990"/>
    </source>
</evidence>
<sequence>MDTMREGFISTTTRLLDEDPRLAVVLAEISKDGFEGRCDGTPTV</sequence>
<dbReference type="EMBL" id="BAAAYL010000001">
    <property type="protein sequence ID" value="GAA3378534.1"/>
    <property type="molecule type" value="Genomic_DNA"/>
</dbReference>
<gene>
    <name evidence="1" type="ORF">GCM10020367_58420</name>
</gene>
<protein>
    <submittedName>
        <fullName evidence="1">Uncharacterized protein</fullName>
    </submittedName>
</protein>
<dbReference type="Proteomes" id="UP001499990">
    <property type="component" value="Unassembled WGS sequence"/>
</dbReference>
<evidence type="ECO:0000313" key="1">
    <source>
        <dbReference type="EMBL" id="GAA3378534.1"/>
    </source>
</evidence>
<organism evidence="1 2">
    <name type="scientific">Streptomyces sannanensis</name>
    <dbReference type="NCBI Taxonomy" id="285536"/>
    <lineage>
        <taxon>Bacteria</taxon>
        <taxon>Bacillati</taxon>
        <taxon>Actinomycetota</taxon>
        <taxon>Actinomycetes</taxon>
        <taxon>Kitasatosporales</taxon>
        <taxon>Streptomycetaceae</taxon>
        <taxon>Streptomyces</taxon>
    </lineage>
</organism>